<dbReference type="HOGENOM" id="CLU_123731_0_0_10"/>
<dbReference type="OrthoDB" id="979115at2"/>
<organism evidence="2 3">
    <name type="scientific">Pontibacter korlensis</name>
    <dbReference type="NCBI Taxonomy" id="400092"/>
    <lineage>
        <taxon>Bacteria</taxon>
        <taxon>Pseudomonadati</taxon>
        <taxon>Bacteroidota</taxon>
        <taxon>Cytophagia</taxon>
        <taxon>Cytophagales</taxon>
        <taxon>Hymenobacteraceae</taxon>
        <taxon>Pontibacter</taxon>
    </lineage>
</organism>
<keyword evidence="3" id="KW-1185">Reference proteome</keyword>
<evidence type="ECO:0000313" key="3">
    <source>
        <dbReference type="Proteomes" id="UP000033109"/>
    </source>
</evidence>
<proteinExistence type="predicted"/>
<feature type="domain" description="DinB-like" evidence="1">
    <location>
        <begin position="11"/>
        <end position="168"/>
    </location>
</feature>
<dbReference type="Pfam" id="PF12867">
    <property type="entry name" value="DinB_2"/>
    <property type="match status" value="1"/>
</dbReference>
<dbReference type="KEGG" id="pko:PKOR_19485"/>
<accession>A0A0E3UZ99</accession>
<dbReference type="InterPro" id="IPR024775">
    <property type="entry name" value="DinB-like"/>
</dbReference>
<dbReference type="PATRIC" id="fig|400092.3.peg.4264"/>
<protein>
    <recommendedName>
        <fullName evidence="1">DinB-like domain-containing protein</fullName>
    </recommendedName>
</protein>
<name>A0A0E3UZ99_9BACT</name>
<dbReference type="Proteomes" id="UP000033109">
    <property type="component" value="Chromosome"/>
</dbReference>
<dbReference type="EMBL" id="CP009621">
    <property type="protein sequence ID" value="AKD05837.1"/>
    <property type="molecule type" value="Genomic_DNA"/>
</dbReference>
<evidence type="ECO:0000259" key="1">
    <source>
        <dbReference type="Pfam" id="PF12867"/>
    </source>
</evidence>
<gene>
    <name evidence="2" type="ORF">PKOR_19485</name>
</gene>
<dbReference type="Gene3D" id="1.20.120.450">
    <property type="entry name" value="dinb family like domain"/>
    <property type="match status" value="1"/>
</dbReference>
<dbReference type="InterPro" id="IPR034660">
    <property type="entry name" value="DinB/YfiT-like"/>
</dbReference>
<evidence type="ECO:0000313" key="2">
    <source>
        <dbReference type="EMBL" id="AKD05837.1"/>
    </source>
</evidence>
<dbReference type="SUPFAM" id="SSF109854">
    <property type="entry name" value="DinB/YfiT-like putative metalloenzymes"/>
    <property type="match status" value="1"/>
</dbReference>
<dbReference type="STRING" id="400092.PKOR_19485"/>
<sequence length="177" mass="20256">MNPKLEVKYLRLEQSRNRLLDELAGLSDEQLNTYPAAGKWSINQHVAHLVLVEERALSSIKQQLQQQDTLLDIDFSTSVKALLVKLALHSGRKYKAPAAVANVPDQAALPELRQQWDKLRFELEDELTSFPHHLLEKGVLNHPMVGCLSINQALSFLQDHFEHHRQIMLRQKEALIS</sequence>
<dbReference type="AlphaFoldDB" id="A0A0E3UZ99"/>
<reference evidence="2 3" key="1">
    <citation type="journal article" date="2015" name="Sci. Rep.">
        <title>Unraveling adaptation of Pontibacter korlensis to radiation and infertility in desert through complete genome and comparative transcriptomic analysis.</title>
        <authorList>
            <person name="Dai J."/>
            <person name="Dai W."/>
            <person name="Qiu C."/>
            <person name="Yang Z."/>
            <person name="Zhang Y."/>
            <person name="Zhou M."/>
            <person name="Zhang L."/>
            <person name="Fang C."/>
            <person name="Gao Q."/>
            <person name="Yang Q."/>
            <person name="Li X."/>
            <person name="Wang Z."/>
            <person name="Wang Z."/>
            <person name="Jia Z."/>
            <person name="Chen X."/>
        </authorList>
    </citation>
    <scope>NUCLEOTIDE SEQUENCE [LARGE SCALE GENOMIC DNA]</scope>
    <source>
        <strain evidence="2 3">X14-1T</strain>
    </source>
</reference>